<evidence type="ECO:0000256" key="1">
    <source>
        <dbReference type="SAM" id="Coils"/>
    </source>
</evidence>
<evidence type="ECO:0000313" key="2">
    <source>
        <dbReference type="EMBL" id="CAG8632926.1"/>
    </source>
</evidence>
<proteinExistence type="predicted"/>
<feature type="coiled-coil region" evidence="1">
    <location>
        <begin position="4"/>
        <end position="31"/>
    </location>
</feature>
<keyword evidence="3" id="KW-1185">Reference proteome</keyword>
<protein>
    <submittedName>
        <fullName evidence="2">21881_t:CDS:1</fullName>
    </submittedName>
</protein>
<feature type="non-terminal residue" evidence="2">
    <location>
        <position position="1"/>
    </location>
</feature>
<organism evidence="2 3">
    <name type="scientific">Dentiscutata erythropus</name>
    <dbReference type="NCBI Taxonomy" id="1348616"/>
    <lineage>
        <taxon>Eukaryota</taxon>
        <taxon>Fungi</taxon>
        <taxon>Fungi incertae sedis</taxon>
        <taxon>Mucoromycota</taxon>
        <taxon>Glomeromycotina</taxon>
        <taxon>Glomeromycetes</taxon>
        <taxon>Diversisporales</taxon>
        <taxon>Gigasporaceae</taxon>
        <taxon>Dentiscutata</taxon>
    </lineage>
</organism>
<name>A0A9N9GX23_9GLOM</name>
<dbReference type="EMBL" id="CAJVPY010004999">
    <property type="protein sequence ID" value="CAG8632926.1"/>
    <property type="molecule type" value="Genomic_DNA"/>
</dbReference>
<keyword evidence="1" id="KW-0175">Coiled coil</keyword>
<gene>
    <name evidence="2" type="ORF">DERYTH_LOCUS9240</name>
</gene>
<reference evidence="2" key="1">
    <citation type="submission" date="2021-06" db="EMBL/GenBank/DDBJ databases">
        <authorList>
            <person name="Kallberg Y."/>
            <person name="Tangrot J."/>
            <person name="Rosling A."/>
        </authorList>
    </citation>
    <scope>NUCLEOTIDE SEQUENCE</scope>
    <source>
        <strain evidence="2">MA453B</strain>
    </source>
</reference>
<dbReference type="AlphaFoldDB" id="A0A9N9GX23"/>
<evidence type="ECO:0000313" key="3">
    <source>
        <dbReference type="Proteomes" id="UP000789405"/>
    </source>
</evidence>
<dbReference type="Proteomes" id="UP000789405">
    <property type="component" value="Unassembled WGS sequence"/>
</dbReference>
<dbReference type="OrthoDB" id="2474346at2759"/>
<sequence length="57" mass="6659">ILEIAKTEDTEKTLQNKIDEAFAKMNETLKEQVNEILKEPLDKINKLIELTEKESKE</sequence>
<comment type="caution">
    <text evidence="2">The sequence shown here is derived from an EMBL/GenBank/DDBJ whole genome shotgun (WGS) entry which is preliminary data.</text>
</comment>
<accession>A0A9N9GX23</accession>